<reference evidence="10" key="1">
    <citation type="submission" date="2022-11" db="UniProtKB">
        <authorList>
            <consortium name="WormBaseParasite"/>
        </authorList>
    </citation>
    <scope>IDENTIFICATION</scope>
</reference>
<dbReference type="InterPro" id="IPR036398">
    <property type="entry name" value="CA_dom_sf"/>
</dbReference>
<evidence type="ECO:0000313" key="9">
    <source>
        <dbReference type="Proteomes" id="UP000887566"/>
    </source>
</evidence>
<keyword evidence="5" id="KW-0862">Zinc</keyword>
<name>A0A914WIT6_9BILA</name>
<feature type="domain" description="Alpha-carbonic anhydrase" evidence="8">
    <location>
        <begin position="8"/>
        <end position="259"/>
    </location>
</feature>
<sequence>MAAAVGRAEWGYENGNGPDKWPDKCASGIRQSPIDIKHSMVDIIETEELRFINYDHHDDIDFYNSGHSAGAIGFDKWVRRPALAGGGLNGSYDLHGFHFHWASDDNKGSDHQLGSLYYPLEAHFVHAKHGMEMVDAHKLPDGLAVLTVFFAIHESGSALKHIEHILNSTTEFQSKKQMKAFRPGELIPTHRSTFYRYEGSLTLYPCTESVIWTLLSEPLYVSQEQMEVLRSHKDAHGDRMMSNSRPVQDINGRRVYQRFHSSHYLHANQQPPIQLSEAGGSNQIYANFVVLSALVIVTSIFPSVMH</sequence>
<evidence type="ECO:0000256" key="4">
    <source>
        <dbReference type="ARBA" id="ARBA00022723"/>
    </source>
</evidence>
<evidence type="ECO:0000259" key="8">
    <source>
        <dbReference type="PROSITE" id="PS51144"/>
    </source>
</evidence>
<dbReference type="Proteomes" id="UP000887566">
    <property type="component" value="Unplaced"/>
</dbReference>
<evidence type="ECO:0000256" key="6">
    <source>
        <dbReference type="ARBA" id="ARBA00023239"/>
    </source>
</evidence>
<dbReference type="PANTHER" id="PTHR18952">
    <property type="entry name" value="CARBONIC ANHYDRASE"/>
    <property type="match status" value="1"/>
</dbReference>
<evidence type="ECO:0000313" key="10">
    <source>
        <dbReference type="WBParaSite" id="PSAMB.scaffold4287size15097.g23898.t1"/>
    </source>
</evidence>
<dbReference type="GO" id="GO:0005737">
    <property type="term" value="C:cytoplasm"/>
    <property type="evidence" value="ECO:0007669"/>
    <property type="project" value="TreeGrafter"/>
</dbReference>
<dbReference type="InterPro" id="IPR001148">
    <property type="entry name" value="CA_dom"/>
</dbReference>
<dbReference type="PANTHER" id="PTHR18952:SF141">
    <property type="entry name" value="CARBONIC ANHYDRASE"/>
    <property type="match status" value="1"/>
</dbReference>
<keyword evidence="9" id="KW-1185">Reference proteome</keyword>
<dbReference type="Gene3D" id="3.10.200.10">
    <property type="entry name" value="Alpha carbonic anhydrase"/>
    <property type="match status" value="1"/>
</dbReference>
<dbReference type="SUPFAM" id="SSF51069">
    <property type="entry name" value="Carbonic anhydrase"/>
    <property type="match status" value="1"/>
</dbReference>
<accession>A0A914WIT6</accession>
<dbReference type="CDD" id="cd00326">
    <property type="entry name" value="alpha_CA"/>
    <property type="match status" value="1"/>
</dbReference>
<comment type="cofactor">
    <cofactor evidence="1">
        <name>Zn(2+)</name>
        <dbReference type="ChEBI" id="CHEBI:29105"/>
    </cofactor>
</comment>
<organism evidence="9 10">
    <name type="scientific">Plectus sambesii</name>
    <dbReference type="NCBI Taxonomy" id="2011161"/>
    <lineage>
        <taxon>Eukaryota</taxon>
        <taxon>Metazoa</taxon>
        <taxon>Ecdysozoa</taxon>
        <taxon>Nematoda</taxon>
        <taxon>Chromadorea</taxon>
        <taxon>Plectida</taxon>
        <taxon>Plectina</taxon>
        <taxon>Plectoidea</taxon>
        <taxon>Plectidae</taxon>
        <taxon>Plectus</taxon>
    </lineage>
</organism>
<evidence type="ECO:0000256" key="7">
    <source>
        <dbReference type="ARBA" id="ARBA00048348"/>
    </source>
</evidence>
<dbReference type="GO" id="GO:0004089">
    <property type="term" value="F:carbonate dehydratase activity"/>
    <property type="evidence" value="ECO:0007669"/>
    <property type="project" value="UniProtKB-EC"/>
</dbReference>
<proteinExistence type="inferred from homology"/>
<dbReference type="Pfam" id="PF00194">
    <property type="entry name" value="Carb_anhydrase"/>
    <property type="match status" value="1"/>
</dbReference>
<evidence type="ECO:0000256" key="1">
    <source>
        <dbReference type="ARBA" id="ARBA00001947"/>
    </source>
</evidence>
<evidence type="ECO:0000256" key="3">
    <source>
        <dbReference type="ARBA" id="ARBA00012925"/>
    </source>
</evidence>
<comment type="catalytic activity">
    <reaction evidence="7">
        <text>hydrogencarbonate + H(+) = CO2 + H2O</text>
        <dbReference type="Rhea" id="RHEA:10748"/>
        <dbReference type="ChEBI" id="CHEBI:15377"/>
        <dbReference type="ChEBI" id="CHEBI:15378"/>
        <dbReference type="ChEBI" id="CHEBI:16526"/>
        <dbReference type="ChEBI" id="CHEBI:17544"/>
        <dbReference type="EC" id="4.2.1.1"/>
    </reaction>
</comment>
<dbReference type="SMART" id="SM01057">
    <property type="entry name" value="Carb_anhydrase"/>
    <property type="match status" value="1"/>
</dbReference>
<dbReference type="GO" id="GO:0008270">
    <property type="term" value="F:zinc ion binding"/>
    <property type="evidence" value="ECO:0007669"/>
    <property type="project" value="InterPro"/>
</dbReference>
<protein>
    <recommendedName>
        <fullName evidence="3">carbonic anhydrase</fullName>
        <ecNumber evidence="3">4.2.1.1</ecNumber>
    </recommendedName>
</protein>
<dbReference type="PROSITE" id="PS51144">
    <property type="entry name" value="ALPHA_CA_2"/>
    <property type="match status" value="1"/>
</dbReference>
<evidence type="ECO:0000256" key="2">
    <source>
        <dbReference type="ARBA" id="ARBA00010718"/>
    </source>
</evidence>
<dbReference type="InterPro" id="IPR023561">
    <property type="entry name" value="Carbonic_anhydrase_a-class"/>
</dbReference>
<keyword evidence="4" id="KW-0479">Metal-binding</keyword>
<dbReference type="AlphaFoldDB" id="A0A914WIT6"/>
<evidence type="ECO:0000256" key="5">
    <source>
        <dbReference type="ARBA" id="ARBA00022833"/>
    </source>
</evidence>
<dbReference type="WBParaSite" id="PSAMB.scaffold4287size15097.g23898.t1">
    <property type="protein sequence ID" value="PSAMB.scaffold4287size15097.g23898.t1"/>
    <property type="gene ID" value="PSAMB.scaffold4287size15097.g23898"/>
</dbReference>
<dbReference type="EC" id="4.2.1.1" evidence="3"/>
<keyword evidence="6" id="KW-0456">Lyase</keyword>
<comment type="similarity">
    <text evidence="2">Belongs to the alpha-carbonic anhydrase family.</text>
</comment>